<dbReference type="InterPro" id="IPR027417">
    <property type="entry name" value="P-loop_NTPase"/>
</dbReference>
<dbReference type="InterPro" id="IPR011527">
    <property type="entry name" value="ABC1_TM_dom"/>
</dbReference>
<keyword evidence="4 10" id="KW-0812">Transmembrane</keyword>
<keyword evidence="8 10" id="KW-0472">Membrane</keyword>
<feature type="transmembrane region" description="Helical" evidence="10">
    <location>
        <begin position="277"/>
        <end position="301"/>
    </location>
</feature>
<evidence type="ECO:0000259" key="11">
    <source>
        <dbReference type="PROSITE" id="PS50893"/>
    </source>
</evidence>
<dbReference type="FunFam" id="3.40.50.300:FF:000218">
    <property type="entry name" value="Multidrug ABC transporter ATP-binding protein"/>
    <property type="match status" value="1"/>
</dbReference>
<evidence type="ECO:0000256" key="8">
    <source>
        <dbReference type="ARBA" id="ARBA00023136"/>
    </source>
</evidence>
<evidence type="ECO:0000256" key="1">
    <source>
        <dbReference type="ARBA" id="ARBA00004141"/>
    </source>
</evidence>
<dbReference type="Proteomes" id="UP000186804">
    <property type="component" value="Unassembled WGS sequence"/>
</dbReference>
<proteinExistence type="inferred from homology"/>
<dbReference type="GO" id="GO:0005524">
    <property type="term" value="F:ATP binding"/>
    <property type="evidence" value="ECO:0007669"/>
    <property type="project" value="UniProtKB-KW"/>
</dbReference>
<feature type="transmembrane region" description="Helical" evidence="10">
    <location>
        <begin position="52"/>
        <end position="76"/>
    </location>
</feature>
<feature type="domain" description="ABC transporter" evidence="11">
    <location>
        <begin position="387"/>
        <end position="623"/>
    </location>
</feature>
<dbReference type="Gene3D" id="3.40.50.300">
    <property type="entry name" value="P-loop containing nucleotide triphosphate hydrolases"/>
    <property type="match status" value="2"/>
</dbReference>
<dbReference type="InterPro" id="IPR003439">
    <property type="entry name" value="ABC_transporter-like_ATP-bd"/>
</dbReference>
<keyword evidence="14" id="KW-1185">Reference proteome</keyword>
<sequence>MEISNNKSENRVHTNISEDISGNDSGNQNLEDGLNKKLNLNVKYCSSREIPLFILGVIFSALSGLSPPVFLLFFSLALQTMPGPDSDISEQNQFMIYIYCLVGVTFNAAVSTWVSISLFEGLAEYYVRNVKKACFKALSSMDENWFCKNDSGKISSKIIANCVLIREGYGLKLSLLCSNISQFIFGFVVGYYRGWKMALVMSASLPFVAVVGFVIIKIHKIWGKTTQEVYSQSGAIAFEALKEIKTVQSLRIENITFEKYYELIKKVESVGTRASSFIALGMGIVSFVVFGSYSLGFWYGGEIIANSMESGCKGVDNLKCFTVANVISIFFSITNASIALGQSAPSIGSLVKGITALKELEVLFESSIINSENEEIEINHKKLRGEIEFRNVDFYYPNGEYILKNFNLKIEAGETIAFVGTSGCGKSSIIKLITRLFDINSGSILIDNKDIRSYNPSFIRDQISVVQQHTPLFFDSIRQNIAYGNPFSTDSDIIRSTEISLSSEFINNLPNGLDTIVGSGGHQLSGGQKQRLCIARAILRNSPIFIFDEATSALDIHTEMKLQDSLESYLKLKRSTVILIAHRLQTVRHADRILILEKTQDQGVVIMEQGSHNYLMNIPDGIYRNLVESITVDDNIIPYNSIQSSYTYTSLASSMHDRTLLKLKTQYLDKQLDDSTALGEINGNLDVRLDYWTNLLEYKETRDYYNMTKEIMVENIKNFKVKIPIVSRQKLFILISPDLKYLFFGSVAAAAQGSTFPIMAFLIGKYVSATELHSAVAVRSKTSIYSLYLLILAISILITTFLQNNFLQIAGERLIKRLRAECFYSMLFQDISFHQNFVNSPVKLCSILAENVIFAKGLVGENLGLCIQNLATIIFGFVIAFTGSIELTLVMAGFLLILIPTGYYQVKMMRRTTNRYTGKGEDIPVYKKYQHSILYLQEILQMHTTIILYNLQAVFMRNYRRSVRYEYLKGLIDVSLVGFFWGLGQATQNAAQTFALWYGAQMLMQQKLGKGEIIQTILALILAAASVCRSQIYGTDKKRAKIAACEIFDIIDRIPKIKHRSFIRLEDRLSKFYKVNKLVGHNKYRSFIYNTRINMILFYNLLLGKFESISPKKIRQIQDEININMNIPISNYCIEFSNVNFGYSHKKFSLILSSLSFKILSGEVVGFVGSSGCGKTTILELIERFYDLYDKEFGSVEDLKPYKEPENTYLDTNLIREKYGVIYLGGQNIQDFDIGYLRSFIAYIPQDVALFTGTIEENIRLGNLDANFDEVLDAAEKAHVVEFVDKLPDGFLTIVGNGGLELSGGQKQRIGIARALLQKAPILLLDEITSALDLQSEMYIQKSLDEIIKEGKQTIIFVAHKLSTLRSCNRLFVLGDGDTEGSTLIESGSHKEVSIRNN</sequence>
<feature type="domain" description="ABC transmembrane type-1" evidence="12">
    <location>
        <begin position="743"/>
        <end position="1027"/>
    </location>
</feature>
<dbReference type="GeneID" id="92366036"/>
<feature type="domain" description="ABC transporter" evidence="11">
    <location>
        <begin position="1134"/>
        <end position="1397"/>
    </location>
</feature>
<evidence type="ECO:0000259" key="12">
    <source>
        <dbReference type="PROSITE" id="PS50929"/>
    </source>
</evidence>
<dbReference type="InterPro" id="IPR039421">
    <property type="entry name" value="Type_1_exporter"/>
</dbReference>
<evidence type="ECO:0000313" key="14">
    <source>
        <dbReference type="Proteomes" id="UP000186804"/>
    </source>
</evidence>
<dbReference type="GO" id="GO:0090374">
    <property type="term" value="P:oligopeptide export from mitochondrion"/>
    <property type="evidence" value="ECO:0007669"/>
    <property type="project" value="TreeGrafter"/>
</dbReference>
<dbReference type="RefSeq" id="XP_067066381.1">
    <property type="nucleotide sequence ID" value="XM_067212084.1"/>
</dbReference>
<accession>A0A1J4MDC3</accession>
<dbReference type="Pfam" id="PF00664">
    <property type="entry name" value="ABC_membrane"/>
    <property type="match status" value="2"/>
</dbReference>
<dbReference type="PANTHER" id="PTHR43394">
    <property type="entry name" value="ATP-DEPENDENT PERMEASE MDL1, MITOCHONDRIAL"/>
    <property type="match status" value="1"/>
</dbReference>
<dbReference type="SMART" id="SM00382">
    <property type="entry name" value="AAA"/>
    <property type="match status" value="2"/>
</dbReference>
<dbReference type="GO" id="GO:0016887">
    <property type="term" value="F:ATP hydrolysis activity"/>
    <property type="evidence" value="ECO:0007669"/>
    <property type="project" value="InterPro"/>
</dbReference>
<protein>
    <submittedName>
        <fullName evidence="13">ABC transporter family protein</fullName>
    </submittedName>
</protein>
<feature type="region of interest" description="Disordered" evidence="9">
    <location>
        <begin position="1"/>
        <end position="24"/>
    </location>
</feature>
<dbReference type="FunFam" id="3.40.50.300:FF:000604">
    <property type="entry name" value="ABC transporter B family member 28"/>
    <property type="match status" value="1"/>
</dbReference>
<dbReference type="CDD" id="cd18577">
    <property type="entry name" value="ABC_6TM_Pgp_ABCB1_D1_like"/>
    <property type="match status" value="1"/>
</dbReference>
<dbReference type="InterPro" id="IPR017871">
    <property type="entry name" value="ABC_transporter-like_CS"/>
</dbReference>
<evidence type="ECO:0000256" key="9">
    <source>
        <dbReference type="SAM" id="MobiDB-lite"/>
    </source>
</evidence>
<dbReference type="PROSITE" id="PS50893">
    <property type="entry name" value="ABC_TRANSPORTER_2"/>
    <property type="match status" value="2"/>
</dbReference>
<dbReference type="Pfam" id="PF00005">
    <property type="entry name" value="ABC_tran"/>
    <property type="match status" value="2"/>
</dbReference>
<dbReference type="Gene3D" id="1.20.1560.10">
    <property type="entry name" value="ABC transporter type 1, transmembrane domain"/>
    <property type="match status" value="2"/>
</dbReference>
<dbReference type="GO" id="GO:0005743">
    <property type="term" value="C:mitochondrial inner membrane"/>
    <property type="evidence" value="ECO:0007669"/>
    <property type="project" value="TreeGrafter"/>
</dbReference>
<evidence type="ECO:0000313" key="13">
    <source>
        <dbReference type="EMBL" id="OII71012.1"/>
    </source>
</evidence>
<dbReference type="InterPro" id="IPR036640">
    <property type="entry name" value="ABC1_TM_sf"/>
</dbReference>
<keyword evidence="6" id="KW-0067">ATP-binding</keyword>
<feature type="transmembrane region" description="Helical" evidence="10">
    <location>
        <begin position="784"/>
        <end position="807"/>
    </location>
</feature>
<feature type="transmembrane region" description="Helical" evidence="10">
    <location>
        <begin position="96"/>
        <end position="119"/>
    </location>
</feature>
<comment type="subcellular location">
    <subcellularLocation>
        <location evidence="1">Membrane</location>
        <topology evidence="1">Multi-pass membrane protein</topology>
    </subcellularLocation>
</comment>
<dbReference type="EMBL" id="LRBS01000125">
    <property type="protein sequence ID" value="OII71012.1"/>
    <property type="molecule type" value="Genomic_DNA"/>
</dbReference>
<evidence type="ECO:0000256" key="6">
    <source>
        <dbReference type="ARBA" id="ARBA00022840"/>
    </source>
</evidence>
<evidence type="ECO:0000256" key="3">
    <source>
        <dbReference type="ARBA" id="ARBA00022448"/>
    </source>
</evidence>
<dbReference type="SUPFAM" id="SSF90123">
    <property type="entry name" value="ABC transporter transmembrane region"/>
    <property type="match status" value="2"/>
</dbReference>
<name>A0A1J4MDC3_9CRYT</name>
<feature type="transmembrane region" description="Helical" evidence="10">
    <location>
        <begin position="741"/>
        <end position="764"/>
    </location>
</feature>
<dbReference type="VEuPathDB" id="CryptoDB:cand_018510"/>
<reference evidence="13 14" key="1">
    <citation type="submission" date="2016-10" db="EMBL/GenBank/DDBJ databases">
        <title>Reductive evolution of mitochondrial metabolism and differential evolution of invasion-related proteins in Cryptosporidium.</title>
        <authorList>
            <person name="Liu S."/>
            <person name="Roellig D.M."/>
            <person name="Guo Y."/>
            <person name="Li N."/>
            <person name="Frace M.A."/>
            <person name="Tang K."/>
            <person name="Zhang L."/>
            <person name="Feng Y."/>
            <person name="Xiao L."/>
        </authorList>
    </citation>
    <scope>NUCLEOTIDE SEQUENCE [LARGE SCALE GENOMIC DNA]</scope>
    <source>
        <strain evidence="13">30847</strain>
    </source>
</reference>
<dbReference type="InterPro" id="IPR003593">
    <property type="entry name" value="AAA+_ATPase"/>
</dbReference>
<keyword evidence="5" id="KW-0547">Nucleotide-binding</keyword>
<gene>
    <name evidence="13" type="ORF">cand_018510</name>
</gene>
<dbReference type="OrthoDB" id="6500128at2759"/>
<organism evidence="13 14">
    <name type="scientific">Cryptosporidium andersoni</name>
    <dbReference type="NCBI Taxonomy" id="117008"/>
    <lineage>
        <taxon>Eukaryota</taxon>
        <taxon>Sar</taxon>
        <taxon>Alveolata</taxon>
        <taxon>Apicomplexa</taxon>
        <taxon>Conoidasida</taxon>
        <taxon>Coccidia</taxon>
        <taxon>Eucoccidiorida</taxon>
        <taxon>Eimeriorina</taxon>
        <taxon>Cryptosporidiidae</taxon>
        <taxon>Cryptosporidium</taxon>
    </lineage>
</organism>
<feature type="transmembrane region" description="Helical" evidence="10">
    <location>
        <begin position="198"/>
        <end position="216"/>
    </location>
</feature>
<feature type="domain" description="ABC transmembrane type-1" evidence="12">
    <location>
        <begin position="54"/>
        <end position="352"/>
    </location>
</feature>
<evidence type="ECO:0000256" key="4">
    <source>
        <dbReference type="ARBA" id="ARBA00022692"/>
    </source>
</evidence>
<dbReference type="CDD" id="cd18578">
    <property type="entry name" value="ABC_6TM_Pgp_ABCB1_D2_like"/>
    <property type="match status" value="1"/>
</dbReference>
<keyword evidence="7 10" id="KW-1133">Transmembrane helix</keyword>
<keyword evidence="3" id="KW-0813">Transport</keyword>
<evidence type="ECO:0000256" key="2">
    <source>
        <dbReference type="ARBA" id="ARBA00007577"/>
    </source>
</evidence>
<feature type="transmembrane region" description="Helical" evidence="10">
    <location>
        <begin position="967"/>
        <end position="984"/>
    </location>
</feature>
<dbReference type="PROSITE" id="PS50929">
    <property type="entry name" value="ABC_TM1F"/>
    <property type="match status" value="2"/>
</dbReference>
<feature type="transmembrane region" description="Helical" evidence="10">
    <location>
        <begin position="887"/>
        <end position="906"/>
    </location>
</feature>
<evidence type="ECO:0000256" key="7">
    <source>
        <dbReference type="ARBA" id="ARBA00022989"/>
    </source>
</evidence>
<dbReference type="GO" id="GO:0015421">
    <property type="term" value="F:ABC-type oligopeptide transporter activity"/>
    <property type="evidence" value="ECO:0007669"/>
    <property type="project" value="TreeGrafter"/>
</dbReference>
<evidence type="ECO:0000256" key="10">
    <source>
        <dbReference type="SAM" id="Phobius"/>
    </source>
</evidence>
<feature type="transmembrane region" description="Helical" evidence="10">
    <location>
        <begin position="173"/>
        <end position="192"/>
    </location>
</feature>
<dbReference type="SUPFAM" id="SSF52540">
    <property type="entry name" value="P-loop containing nucleoside triphosphate hydrolases"/>
    <property type="match status" value="2"/>
</dbReference>
<comment type="caution">
    <text evidence="13">The sequence shown here is derived from an EMBL/GenBank/DDBJ whole genome shotgun (WGS) entry which is preliminary data.</text>
</comment>
<evidence type="ECO:0000256" key="5">
    <source>
        <dbReference type="ARBA" id="ARBA00022741"/>
    </source>
</evidence>
<dbReference type="PROSITE" id="PS00211">
    <property type="entry name" value="ABC_TRANSPORTER_1"/>
    <property type="match status" value="2"/>
</dbReference>
<dbReference type="PANTHER" id="PTHR43394:SF27">
    <property type="entry name" value="ATP-DEPENDENT TRANSLOCASE ABCB1-LIKE"/>
    <property type="match status" value="1"/>
</dbReference>
<comment type="similarity">
    <text evidence="2">Belongs to the ABC transporter superfamily. ABCB family. Multidrug resistance exporter (TC 3.A.1.201) subfamily.</text>
</comment>